<protein>
    <recommendedName>
        <fullName evidence="4">NERD domain-containing protein</fullName>
    </recommendedName>
</protein>
<dbReference type="Proteomes" id="UP000001953">
    <property type="component" value="Chromosome"/>
</dbReference>
<evidence type="ECO:0000256" key="1">
    <source>
        <dbReference type="SAM" id="MobiDB-lite"/>
    </source>
</evidence>
<feature type="region of interest" description="Disordered" evidence="1">
    <location>
        <begin position="699"/>
        <end position="726"/>
    </location>
</feature>
<evidence type="ECO:0000313" key="3">
    <source>
        <dbReference type="Proteomes" id="UP000001953"/>
    </source>
</evidence>
<proteinExistence type="predicted"/>
<accession>Q1QM60</accession>
<evidence type="ECO:0008006" key="4">
    <source>
        <dbReference type="Google" id="ProtNLM"/>
    </source>
</evidence>
<keyword evidence="3" id="KW-1185">Reference proteome</keyword>
<reference evidence="2 3" key="1">
    <citation type="submission" date="2006-03" db="EMBL/GenBank/DDBJ databases">
        <title>Complete sequence of chromosome of Nitrobacter hamburgensis X14.</title>
        <authorList>
            <consortium name="US DOE Joint Genome Institute"/>
            <person name="Copeland A."/>
            <person name="Lucas S."/>
            <person name="Lapidus A."/>
            <person name="Barry K."/>
            <person name="Detter J.C."/>
            <person name="Glavina del Rio T."/>
            <person name="Hammon N."/>
            <person name="Israni S."/>
            <person name="Dalin E."/>
            <person name="Tice H."/>
            <person name="Pitluck S."/>
            <person name="Chain P."/>
            <person name="Malfatti S."/>
            <person name="Shin M."/>
            <person name="Vergez L."/>
            <person name="Schmutz J."/>
            <person name="Larimer F."/>
            <person name="Land M."/>
            <person name="Hauser L."/>
            <person name="Kyrpides N."/>
            <person name="Ivanova N."/>
            <person name="Ward B."/>
            <person name="Arp D."/>
            <person name="Klotz M."/>
            <person name="Stein L."/>
            <person name="O'Mullan G."/>
            <person name="Starkenburg S."/>
            <person name="Sayavedra L."/>
            <person name="Poret-Peterson A.T."/>
            <person name="Gentry M.E."/>
            <person name="Bruce D."/>
            <person name="Richardson P."/>
        </authorList>
    </citation>
    <scope>NUCLEOTIDE SEQUENCE [LARGE SCALE GENOMIC DNA]</scope>
    <source>
        <strain evidence="3">DSM 10229 / NCIMB 13809 / X14</strain>
    </source>
</reference>
<dbReference type="AlphaFoldDB" id="Q1QM60"/>
<organism evidence="2 3">
    <name type="scientific">Nitrobacter hamburgensis (strain DSM 10229 / NCIMB 13809 / X14)</name>
    <dbReference type="NCBI Taxonomy" id="323097"/>
    <lineage>
        <taxon>Bacteria</taxon>
        <taxon>Pseudomonadati</taxon>
        <taxon>Pseudomonadota</taxon>
        <taxon>Alphaproteobacteria</taxon>
        <taxon>Hyphomicrobiales</taxon>
        <taxon>Nitrobacteraceae</taxon>
        <taxon>Nitrobacter</taxon>
    </lineage>
</organism>
<dbReference type="KEGG" id="nha:Nham_1876"/>
<sequence>MPQKQPPRLKEKLVKQVLKTFAWGTLKQHLSTFQLNDDNLSELLGHIRHSTDFLLKRPDQAREDARAAFTEGLRSYLAEHAGPDAAAGLGDLIAVLQRIEAGYREILRTQQATVAAKLLPETQVSAALSRAAYSYHELMEAFNSSVKRRKELTLQSFRIMRSDGSSYSPDGVLAGIVDVAAMTLLLHGHQNNWFDPQKFLVLPRLTEVTEDEVYKAGLTELLAASWRQWERVDQRCRYFDGEIKVFTGDAIPSWAPQGTETAIEYGHISKDEFFDYLANERLNDRLIQTFQEMSLQTNMQTQASGIAAPLPLPPGTFVSPQEAHSGVSLSEILGYSIVDDHERPCGLRLLEWIRGYATLQCLADERYSQHGESGIYFSIPREDLIDLLDRVGLKDGTAEIFIDQASLRMSSRDLFDQPLIRIEDGSLLVFGPGLLNSDPARLTLSAIGNEGEQLGRKGNAFEAETLRFFQDQGYAAKAFKFKHEGEEYQYDAIVPWDDHIFVLECKNRTLSGHNPVAAYYFVMEIASAVKQVTRLANALVEHASLVLERFGIDVANKTVVPCVVNSLPYAMKGDLDGVYVTDASGLRRFFQERNFHIVRPHHLKTKNATILHRTSMKSLWAGEKPTTADLMSYLRDPLALQLGIGHGKEAGHVFGLGERTVVAVTDLVQEEMTTASIAKLFSVDEKWVRHEAKAVAAGIRKATKKHEKRSVRDADRAWRTSRQRRR</sequence>
<name>Q1QM60_NITHX</name>
<dbReference type="HOGENOM" id="CLU_023031_0_0_5"/>
<dbReference type="EMBL" id="CP000319">
    <property type="protein sequence ID" value="ABE62687.1"/>
    <property type="molecule type" value="Genomic_DNA"/>
</dbReference>
<dbReference type="eggNOG" id="ENOG502ZCMQ">
    <property type="taxonomic scope" value="Bacteria"/>
</dbReference>
<gene>
    <name evidence="2" type="ordered locus">Nham_1876</name>
</gene>
<evidence type="ECO:0000313" key="2">
    <source>
        <dbReference type="EMBL" id="ABE62687.1"/>
    </source>
</evidence>